<dbReference type="FunFam" id="3.30.70.80:FF:000003">
    <property type="entry name" value="Subtilisin-like protease SBT1.9"/>
    <property type="match status" value="1"/>
</dbReference>
<comment type="similarity">
    <text evidence="1">Belongs to the peptidase S8 family.</text>
</comment>
<proteinExistence type="inferred from homology"/>
<dbReference type="EMBL" id="JBAMMX010000024">
    <property type="protein sequence ID" value="KAK6916447.1"/>
    <property type="molecule type" value="Genomic_DNA"/>
</dbReference>
<dbReference type="InterPro" id="IPR045051">
    <property type="entry name" value="SBT"/>
</dbReference>
<sequence>MIAMRYPGWKMKASCQLVTKHKWKHGLIDNMNGVIIDMTTKVAVSQLDSGAEHVDPNKAIDCGLVYDLDVQDYMNYLLVLNYTNSTMYMINRVLTNVVNSPVYCAAMVAPSGMKVNVKPAVIYFTGLNSKAKFKMAVEVHLGDAIMLLLLSRSLNNIAYRSRQYIGEENITDSEACTVDIGRWQWVVNLQKFNLVVLTKKILSMTVRAENISVDGIDTGALFCSFNFQLELLINMTFCYLGNGSTTAKLIYLSSCSHVNHPCNSAAEDQATYIIHVDKSVMRAPFSGHHDWYMSMLSSLSSQDAESPIHLDTYKHVLDGFSTVLSRIQVDQLEKMPGHVATFRKTVGKLYTMYTPKFLGLKKMKACGMRASLCNWKLIGACSFPKGMKQLCLNISTTDDYDSPRDLYGNGTHTSWTAGGSLVEDTEYFRYAKGSATGIAPKARLAMYQVLFLNYTYDSAATDFGWWSFFRIEKVVLTLLRSAGGTGAIFSTDFQRFLGPDDFDFPDIALSKEDRYLLKDYLIKTEDAVVDIKFQITIIGAKPAPMVVWFSSRGPDRRSPWILKPNVVAPGVDIVASWSSNVGMQPLGDNFLLSDFAIVSGTSKSSPHVVGMAVLIKAAHWDWSPAAIRSAMITTVNSKAQFKMTVEVDVEDTKTWSDAIVKYGFLSWNEFDGPHVVRSPIVSAHAPYVRVVTAPFHHGLYLTWSFQSSSLLDHEVDPTPKMTAKIHVGDASPTCDAAIN</sequence>
<keyword evidence="5" id="KW-0720">Serine protease</keyword>
<evidence type="ECO:0000313" key="10">
    <source>
        <dbReference type="Proteomes" id="UP001370490"/>
    </source>
</evidence>
<dbReference type="Gene3D" id="3.50.30.30">
    <property type="match status" value="1"/>
</dbReference>
<evidence type="ECO:0000256" key="4">
    <source>
        <dbReference type="ARBA" id="ARBA00022801"/>
    </source>
</evidence>
<dbReference type="InterPro" id="IPR037045">
    <property type="entry name" value="S8pro/Inhibitor_I9_sf"/>
</dbReference>
<evidence type="ECO:0000259" key="7">
    <source>
        <dbReference type="Pfam" id="PF05922"/>
    </source>
</evidence>
<reference evidence="9 10" key="1">
    <citation type="submission" date="2023-12" db="EMBL/GenBank/DDBJ databases">
        <title>A high-quality genome assembly for Dillenia turbinata (Dilleniales).</title>
        <authorList>
            <person name="Chanderbali A."/>
        </authorList>
    </citation>
    <scope>NUCLEOTIDE SEQUENCE [LARGE SCALE GENOMIC DNA]</scope>
    <source>
        <strain evidence="9">LSX21</strain>
        <tissue evidence="9">Leaf</tissue>
    </source>
</reference>
<evidence type="ECO:0000259" key="6">
    <source>
        <dbReference type="Pfam" id="PF00082"/>
    </source>
</evidence>
<keyword evidence="3" id="KW-0732">Signal</keyword>
<keyword evidence="4" id="KW-0378">Hydrolase</keyword>
<feature type="domain" description="Peptidase S8/S53" evidence="6">
    <location>
        <begin position="535"/>
        <end position="638"/>
    </location>
</feature>
<evidence type="ECO:0000256" key="5">
    <source>
        <dbReference type="ARBA" id="ARBA00022825"/>
    </source>
</evidence>
<dbReference type="Pfam" id="PF00082">
    <property type="entry name" value="Peptidase_S8"/>
    <property type="match status" value="1"/>
</dbReference>
<dbReference type="AlphaFoldDB" id="A0AAN8UTG7"/>
<dbReference type="Pfam" id="PF17766">
    <property type="entry name" value="fn3_6"/>
    <property type="match status" value="1"/>
</dbReference>
<dbReference type="Pfam" id="PF05922">
    <property type="entry name" value="Inhibitor_I9"/>
    <property type="match status" value="1"/>
</dbReference>
<name>A0AAN8UTG7_9MAGN</name>
<evidence type="ECO:0000259" key="8">
    <source>
        <dbReference type="Pfam" id="PF17766"/>
    </source>
</evidence>
<dbReference type="InterPro" id="IPR000209">
    <property type="entry name" value="Peptidase_S8/S53_dom"/>
</dbReference>
<evidence type="ECO:0000313" key="9">
    <source>
        <dbReference type="EMBL" id="KAK6916447.1"/>
    </source>
</evidence>
<dbReference type="Gene3D" id="3.40.50.200">
    <property type="entry name" value="Peptidase S8/S53 domain"/>
    <property type="match status" value="2"/>
</dbReference>
<dbReference type="Proteomes" id="UP001370490">
    <property type="component" value="Unassembled WGS sequence"/>
</dbReference>
<dbReference type="GO" id="GO:0004252">
    <property type="term" value="F:serine-type endopeptidase activity"/>
    <property type="evidence" value="ECO:0007669"/>
    <property type="project" value="InterPro"/>
</dbReference>
<dbReference type="PROSITE" id="PS00138">
    <property type="entry name" value="SUBTILASE_SER"/>
    <property type="match status" value="1"/>
</dbReference>
<evidence type="ECO:0000256" key="3">
    <source>
        <dbReference type="ARBA" id="ARBA00022729"/>
    </source>
</evidence>
<protein>
    <submittedName>
        <fullName evidence="9">Subtilisin-like protease, fibronectin type-III domain</fullName>
    </submittedName>
</protein>
<feature type="domain" description="Inhibitor I9" evidence="7">
    <location>
        <begin position="271"/>
        <end position="340"/>
    </location>
</feature>
<dbReference type="InterPro" id="IPR023828">
    <property type="entry name" value="Peptidase_S8_Ser-AS"/>
</dbReference>
<feature type="domain" description="Subtilisin-like protease fibronectin type-III" evidence="8">
    <location>
        <begin position="83"/>
        <end position="139"/>
    </location>
</feature>
<organism evidence="9 10">
    <name type="scientific">Dillenia turbinata</name>
    <dbReference type="NCBI Taxonomy" id="194707"/>
    <lineage>
        <taxon>Eukaryota</taxon>
        <taxon>Viridiplantae</taxon>
        <taxon>Streptophyta</taxon>
        <taxon>Embryophyta</taxon>
        <taxon>Tracheophyta</taxon>
        <taxon>Spermatophyta</taxon>
        <taxon>Magnoliopsida</taxon>
        <taxon>eudicotyledons</taxon>
        <taxon>Gunneridae</taxon>
        <taxon>Pentapetalae</taxon>
        <taxon>Dilleniales</taxon>
        <taxon>Dilleniaceae</taxon>
        <taxon>Dillenia</taxon>
    </lineage>
</organism>
<evidence type="ECO:0000256" key="2">
    <source>
        <dbReference type="ARBA" id="ARBA00022670"/>
    </source>
</evidence>
<dbReference type="InterPro" id="IPR010259">
    <property type="entry name" value="S8pro/Inhibitor_I9"/>
</dbReference>
<dbReference type="GO" id="GO:0006508">
    <property type="term" value="P:proteolysis"/>
    <property type="evidence" value="ECO:0007669"/>
    <property type="project" value="UniProtKB-KW"/>
</dbReference>
<dbReference type="InterPro" id="IPR041469">
    <property type="entry name" value="Subtilisin-like_FN3"/>
</dbReference>
<comment type="caution">
    <text evidence="9">The sequence shown here is derived from an EMBL/GenBank/DDBJ whole genome shotgun (WGS) entry which is preliminary data.</text>
</comment>
<dbReference type="Gene3D" id="2.60.40.2310">
    <property type="match status" value="1"/>
</dbReference>
<keyword evidence="2 9" id="KW-0645">Protease</keyword>
<dbReference type="InterPro" id="IPR036852">
    <property type="entry name" value="Peptidase_S8/S53_dom_sf"/>
</dbReference>
<gene>
    <name evidence="9" type="ORF">RJ641_019308</name>
</gene>
<dbReference type="PANTHER" id="PTHR10795">
    <property type="entry name" value="PROPROTEIN CONVERTASE SUBTILISIN/KEXIN"/>
    <property type="match status" value="1"/>
</dbReference>
<dbReference type="SUPFAM" id="SSF52743">
    <property type="entry name" value="Subtilisin-like"/>
    <property type="match status" value="1"/>
</dbReference>
<dbReference type="Gene3D" id="3.30.70.80">
    <property type="entry name" value="Peptidase S8 propeptide/proteinase inhibitor I9"/>
    <property type="match status" value="1"/>
</dbReference>
<evidence type="ECO:0000256" key="1">
    <source>
        <dbReference type="ARBA" id="ARBA00011073"/>
    </source>
</evidence>
<keyword evidence="10" id="KW-1185">Reference proteome</keyword>
<accession>A0AAN8UTG7</accession>